<protein>
    <submittedName>
        <fullName evidence="1">Uncharacterized protein</fullName>
    </submittedName>
</protein>
<sequence length="133" mass="15133">MNRYGFCLETNWEPDRSCNDVVEFKIEQPYEDPSVTVELRAGPKSYTYGGFVKALECFLFNDEEQNDGGDDDEDGMEAFLEEEEDEEGFGMMYGTMDDEMEDDDDMNQSTQAECTALEKLSVSLETARQGHAL</sequence>
<name>A0A7S0C7T6_9STRA</name>
<dbReference type="AlphaFoldDB" id="A0A7S0C7T6"/>
<organism evidence="1">
    <name type="scientific">Proboscia inermis</name>
    <dbReference type="NCBI Taxonomy" id="420281"/>
    <lineage>
        <taxon>Eukaryota</taxon>
        <taxon>Sar</taxon>
        <taxon>Stramenopiles</taxon>
        <taxon>Ochrophyta</taxon>
        <taxon>Bacillariophyta</taxon>
        <taxon>Coscinodiscophyceae</taxon>
        <taxon>Rhizosoleniophycidae</taxon>
        <taxon>Rhizosoleniales</taxon>
        <taxon>Rhizosoleniaceae</taxon>
        <taxon>Proboscia</taxon>
    </lineage>
</organism>
<accession>A0A7S0C7T6</accession>
<reference evidence="1" key="1">
    <citation type="submission" date="2021-01" db="EMBL/GenBank/DDBJ databases">
        <authorList>
            <person name="Corre E."/>
            <person name="Pelletier E."/>
            <person name="Niang G."/>
            <person name="Scheremetjew M."/>
            <person name="Finn R."/>
            <person name="Kale V."/>
            <person name="Holt S."/>
            <person name="Cochrane G."/>
            <person name="Meng A."/>
            <person name="Brown T."/>
            <person name="Cohen L."/>
        </authorList>
    </citation>
    <scope>NUCLEOTIDE SEQUENCE</scope>
    <source>
        <strain evidence="1">CCAP1064/1</strain>
    </source>
</reference>
<gene>
    <name evidence="1" type="ORF">PINE0816_LOCUS11771</name>
</gene>
<proteinExistence type="predicted"/>
<evidence type="ECO:0000313" key="1">
    <source>
        <dbReference type="EMBL" id="CAD8415636.1"/>
    </source>
</evidence>
<dbReference type="EMBL" id="HBEL01025325">
    <property type="protein sequence ID" value="CAD8415636.1"/>
    <property type="molecule type" value="Transcribed_RNA"/>
</dbReference>